<comment type="subcellular location">
    <subcellularLocation>
        <location evidence="2">Nucleus</location>
        <location evidence="2">Nucleolus</location>
    </subcellularLocation>
</comment>
<dbReference type="Proteomes" id="UP001324427">
    <property type="component" value="Unassembled WGS sequence"/>
</dbReference>
<comment type="function">
    <text evidence="1">Involved in the biogenesis of the 60S ribosomal subunit.</text>
</comment>
<accession>A0AAV9JP63</accession>
<evidence type="ECO:0000256" key="1">
    <source>
        <dbReference type="ARBA" id="ARBA00002889"/>
    </source>
</evidence>
<proteinExistence type="inferred from homology"/>
<keyword evidence="10" id="KW-1185">Reference proteome</keyword>
<evidence type="ECO:0000256" key="5">
    <source>
        <dbReference type="ARBA" id="ARBA00015522"/>
    </source>
</evidence>
<evidence type="ECO:0000256" key="6">
    <source>
        <dbReference type="ARBA" id="ARBA00023242"/>
    </source>
</evidence>
<feature type="compositionally biased region" description="Basic and acidic residues" evidence="8">
    <location>
        <begin position="61"/>
        <end position="85"/>
    </location>
</feature>
<feature type="compositionally biased region" description="Basic residues" evidence="8">
    <location>
        <begin position="8"/>
        <end position="27"/>
    </location>
</feature>
<dbReference type="GO" id="GO:1990904">
    <property type="term" value="C:ribonucleoprotein complex"/>
    <property type="evidence" value="ECO:0007669"/>
    <property type="project" value="UniProtKB-KW"/>
</dbReference>
<feature type="region of interest" description="Disordered" evidence="8">
    <location>
        <begin position="1"/>
        <end position="29"/>
    </location>
</feature>
<dbReference type="PANTHER" id="PTHR13243">
    <property type="entry name" value="HSPC111 PROTEIN-RELATED"/>
    <property type="match status" value="1"/>
</dbReference>
<name>A0AAV9JP63_9PEZI</name>
<dbReference type="InterPro" id="IPR019002">
    <property type="entry name" value="Ribosome_biogenesis_Nop16"/>
</dbReference>
<dbReference type="EMBL" id="JAVFHQ010000013">
    <property type="protein sequence ID" value="KAK4546786.1"/>
    <property type="molecule type" value="Genomic_DNA"/>
</dbReference>
<feature type="region of interest" description="Disordered" evidence="8">
    <location>
        <begin position="60"/>
        <end position="85"/>
    </location>
</feature>
<organism evidence="9 10">
    <name type="scientific">Oleoguttula mirabilis</name>
    <dbReference type="NCBI Taxonomy" id="1507867"/>
    <lineage>
        <taxon>Eukaryota</taxon>
        <taxon>Fungi</taxon>
        <taxon>Dikarya</taxon>
        <taxon>Ascomycota</taxon>
        <taxon>Pezizomycotina</taxon>
        <taxon>Dothideomycetes</taxon>
        <taxon>Dothideomycetidae</taxon>
        <taxon>Mycosphaerellales</taxon>
        <taxon>Teratosphaeriaceae</taxon>
        <taxon>Oleoguttula</taxon>
    </lineage>
</organism>
<dbReference type="GO" id="GO:0042273">
    <property type="term" value="P:ribosomal large subunit biogenesis"/>
    <property type="evidence" value="ECO:0007669"/>
    <property type="project" value="TreeGrafter"/>
</dbReference>
<keyword evidence="7" id="KW-0687">Ribonucleoprotein</keyword>
<sequence>MGRELQKKKNRSSIQKVRQKPKSKKAMLQHPIIAANWDKTQTLEQNYKRLGLTARLNKHTGGVDKTAEDVRRAREEAAEVGEGRRKDDALAVASLRRPQQLDVQEAKIERDPKTGKILRVIESGKARANPLNDPLAALDSESDDEEERGFNQHASNAAPATADETSRSDVVRKLQQEAGKPAAKYKPKQSDAERAFIAELVAKHGDDYAAMSRDMKVNYMQRSAGDLKRRVQKWKESGGTARAL</sequence>
<comment type="similarity">
    <text evidence="3">Belongs to the NOP16 family.</text>
</comment>
<evidence type="ECO:0000256" key="4">
    <source>
        <dbReference type="ARBA" id="ARBA00011187"/>
    </source>
</evidence>
<comment type="caution">
    <text evidence="9">The sequence shown here is derived from an EMBL/GenBank/DDBJ whole genome shotgun (WGS) entry which is preliminary data.</text>
</comment>
<feature type="compositionally biased region" description="Basic and acidic residues" evidence="8">
    <location>
        <begin position="225"/>
        <end position="236"/>
    </location>
</feature>
<keyword evidence="6" id="KW-0539">Nucleus</keyword>
<evidence type="ECO:0000256" key="7">
    <source>
        <dbReference type="ARBA" id="ARBA00023274"/>
    </source>
</evidence>
<dbReference type="GO" id="GO:0005730">
    <property type="term" value="C:nucleolus"/>
    <property type="evidence" value="ECO:0007669"/>
    <property type="project" value="UniProtKB-SubCell"/>
</dbReference>
<evidence type="ECO:0000313" key="10">
    <source>
        <dbReference type="Proteomes" id="UP001324427"/>
    </source>
</evidence>
<dbReference type="Pfam" id="PF09420">
    <property type="entry name" value="Nop16"/>
    <property type="match status" value="1"/>
</dbReference>
<evidence type="ECO:0000256" key="2">
    <source>
        <dbReference type="ARBA" id="ARBA00004604"/>
    </source>
</evidence>
<evidence type="ECO:0000313" key="9">
    <source>
        <dbReference type="EMBL" id="KAK4546786.1"/>
    </source>
</evidence>
<feature type="region of interest" description="Disordered" evidence="8">
    <location>
        <begin position="224"/>
        <end position="244"/>
    </location>
</feature>
<dbReference type="PANTHER" id="PTHR13243:SF1">
    <property type="entry name" value="NUCLEOLAR PROTEIN 16"/>
    <property type="match status" value="1"/>
</dbReference>
<dbReference type="AlphaFoldDB" id="A0AAV9JP63"/>
<reference evidence="9 10" key="1">
    <citation type="submission" date="2021-11" db="EMBL/GenBank/DDBJ databases">
        <title>Black yeast isolated from Biological Soil Crust.</title>
        <authorList>
            <person name="Kurbessoian T."/>
        </authorList>
    </citation>
    <scope>NUCLEOTIDE SEQUENCE [LARGE SCALE GENOMIC DNA]</scope>
    <source>
        <strain evidence="9 10">CCFEE 5522</strain>
    </source>
</reference>
<gene>
    <name evidence="9" type="ORF">LTR36_001518</name>
</gene>
<feature type="compositionally biased region" description="Basic and acidic residues" evidence="8">
    <location>
        <begin position="164"/>
        <end position="175"/>
    </location>
</feature>
<protein>
    <recommendedName>
        <fullName evidence="5">Nucleolar protein 16</fullName>
    </recommendedName>
</protein>
<feature type="region of interest" description="Disordered" evidence="8">
    <location>
        <begin position="129"/>
        <end position="190"/>
    </location>
</feature>
<evidence type="ECO:0000256" key="3">
    <source>
        <dbReference type="ARBA" id="ARBA00008479"/>
    </source>
</evidence>
<evidence type="ECO:0000256" key="8">
    <source>
        <dbReference type="SAM" id="MobiDB-lite"/>
    </source>
</evidence>
<comment type="subunit">
    <text evidence="4">Component of the pre-66S ribosomal particle.</text>
</comment>